<feature type="region of interest" description="Disordered" evidence="2">
    <location>
        <begin position="203"/>
        <end position="223"/>
    </location>
</feature>
<dbReference type="Pfam" id="PF13821">
    <property type="entry name" value="DUF4187"/>
    <property type="match status" value="1"/>
</dbReference>
<feature type="region of interest" description="Disordered" evidence="2">
    <location>
        <begin position="297"/>
        <end position="326"/>
    </location>
</feature>
<protein>
    <submittedName>
        <fullName evidence="4">Predicted RNA binding protein, contains G-patch and Zn-finger domains</fullName>
    </submittedName>
</protein>
<feature type="compositionally biased region" description="Basic and acidic residues" evidence="2">
    <location>
        <begin position="75"/>
        <end position="91"/>
    </location>
</feature>
<dbReference type="PANTHER" id="PTHR21032">
    <property type="entry name" value="G PATCH DOMAIN-CONTAINING PROTEIN 11"/>
    <property type="match status" value="1"/>
</dbReference>
<dbReference type="AlphaFoldDB" id="A0A0F7SI70"/>
<dbReference type="SMART" id="SM01173">
    <property type="entry name" value="DUF4187"/>
    <property type="match status" value="1"/>
</dbReference>
<name>A0A0F7SI70_PHARH</name>
<evidence type="ECO:0000256" key="2">
    <source>
        <dbReference type="SAM" id="MobiDB-lite"/>
    </source>
</evidence>
<feature type="region of interest" description="Disordered" evidence="2">
    <location>
        <begin position="29"/>
        <end position="186"/>
    </location>
</feature>
<dbReference type="GO" id="GO:0000776">
    <property type="term" value="C:kinetochore"/>
    <property type="evidence" value="ECO:0007669"/>
    <property type="project" value="TreeGrafter"/>
</dbReference>
<feature type="coiled-coil region" evidence="1">
    <location>
        <begin position="236"/>
        <end position="263"/>
    </location>
</feature>
<feature type="compositionally biased region" description="Basic and acidic residues" evidence="2">
    <location>
        <begin position="131"/>
        <end position="149"/>
    </location>
</feature>
<feature type="compositionally biased region" description="Basic and acidic residues" evidence="2">
    <location>
        <begin position="44"/>
        <end position="58"/>
    </location>
</feature>
<proteinExistence type="predicted"/>
<feature type="compositionally biased region" description="Polar residues" evidence="2">
    <location>
        <begin position="115"/>
        <end position="130"/>
    </location>
</feature>
<feature type="region of interest" description="Disordered" evidence="2">
    <location>
        <begin position="346"/>
        <end position="386"/>
    </location>
</feature>
<feature type="compositionally biased region" description="Basic and acidic residues" evidence="2">
    <location>
        <begin position="359"/>
        <end position="378"/>
    </location>
</feature>
<accession>A0A0F7SI70</accession>
<evidence type="ECO:0000313" key="4">
    <source>
        <dbReference type="EMBL" id="CDZ98105.1"/>
    </source>
</evidence>
<dbReference type="PANTHER" id="PTHR21032:SF0">
    <property type="entry name" value="G PATCH DOMAIN-CONTAINING PROTEIN 11"/>
    <property type="match status" value="1"/>
</dbReference>
<reference evidence="4" key="1">
    <citation type="submission" date="2014-08" db="EMBL/GenBank/DDBJ databases">
        <authorList>
            <person name="Sharma Rahul"/>
            <person name="Thines Marco"/>
        </authorList>
    </citation>
    <scope>NUCLEOTIDE SEQUENCE</scope>
</reference>
<feature type="compositionally biased region" description="Polar residues" evidence="2">
    <location>
        <begin position="31"/>
        <end position="43"/>
    </location>
</feature>
<keyword evidence="1" id="KW-0175">Coiled coil</keyword>
<dbReference type="InterPro" id="IPR025239">
    <property type="entry name" value="DUF4187"/>
</dbReference>
<feature type="domain" description="DUF4187" evidence="3">
    <location>
        <begin position="393"/>
        <end position="447"/>
    </location>
</feature>
<sequence length="448" mass="49950">MPLDVNSGCVEDSEEEDFMSDAFLAKILPPATTSKRSTQSTSYNDKRKQAQRASEARNKANAPKSFRQLREDEEERRKEGLKKSLFEKEQEAGQGPSKALKMMMNMGFSVGDSLGKQSSGQSNNAISSTPADRKEALNKAENTREHTHDSEEEEGISEIGCSKRRKIESQVGSDPEPEPTVMSTSKAKIEPLGIKLWAGRKGLGAQPKASLSPSKPRASDTVSPVVPLDAYAYRSRQQIEYEERKAESQLRSARKTVIELDERSNRGFSILHLDPSYLPSFPPPLLEYLTAPLSADETESGSVHRDAEDETVQAVPGFEPGTESDLDRIRAERLKKQMEADSLGPLKRLDWTDDDGEDDKPIRVGKSADPERNDKEENKDGEDGEGENWAVLAGEAKKWVVLPALQRLLLTHDYLRSEFSYCIFCGFAYDSSEQMDRECPGLTEEDHD</sequence>
<evidence type="ECO:0000256" key="1">
    <source>
        <dbReference type="SAM" id="Coils"/>
    </source>
</evidence>
<evidence type="ECO:0000259" key="3">
    <source>
        <dbReference type="SMART" id="SM01173"/>
    </source>
</evidence>
<organism evidence="4">
    <name type="scientific">Phaffia rhodozyma</name>
    <name type="common">Yeast</name>
    <name type="synonym">Xanthophyllomyces dendrorhous</name>
    <dbReference type="NCBI Taxonomy" id="264483"/>
    <lineage>
        <taxon>Eukaryota</taxon>
        <taxon>Fungi</taxon>
        <taxon>Dikarya</taxon>
        <taxon>Basidiomycota</taxon>
        <taxon>Agaricomycotina</taxon>
        <taxon>Tremellomycetes</taxon>
        <taxon>Cystofilobasidiales</taxon>
        <taxon>Mrakiaceae</taxon>
        <taxon>Phaffia</taxon>
    </lineage>
</organism>
<dbReference type="EMBL" id="LN483273">
    <property type="protein sequence ID" value="CDZ98105.1"/>
    <property type="molecule type" value="Genomic_DNA"/>
</dbReference>
<dbReference type="InterPro" id="IPR039249">
    <property type="entry name" value="GPATCH11"/>
</dbReference>